<evidence type="ECO:0000256" key="6">
    <source>
        <dbReference type="ARBA" id="ARBA00023136"/>
    </source>
</evidence>
<evidence type="ECO:0000256" key="4">
    <source>
        <dbReference type="ARBA" id="ARBA00022989"/>
    </source>
</evidence>
<comment type="subcellular location">
    <subcellularLocation>
        <location evidence="1">Membrane</location>
        <topology evidence="1">Multi-pass membrane protein</topology>
    </subcellularLocation>
</comment>
<keyword evidence="13" id="KW-1185">Reference proteome</keyword>
<dbReference type="Pfam" id="PF07885">
    <property type="entry name" value="Ion_trans_2"/>
    <property type="match status" value="2"/>
</dbReference>
<dbReference type="Proteomes" id="UP000191144">
    <property type="component" value="Chromosome A"/>
</dbReference>
<sequence>MTKEHIPNETKDEYRKILLDALAFNREKVVILNAEPSSRAFVIWFMISSYFPVLTACLGPIANMIAVAGIVDKWRMDSDGNTIQDARGVYGVNVASLVLGCISNFVLLLHFSKKVSYVTAQIINIVGWSMAGCMLVIDLIVCAKVDYSGDLHKTTGFWYATLSAMLYIGCTALLLIHYGGYKKKKYPATFNLTDSERNVMIFTFILSLWFIWGAAIFSQIISLSYGEALYYCVVVILTIGLGDLLPLTVAARIMTLIYALSGLIILGVIVALTRSIIESSSDPVFFFYRVENARSKVYEELIASSSEMDSETAFDLIKHIRKTSRLKQQRWSTLVIVCIFIMFWLLGALVFYFAENWSYFNSLYFCFLCLITIGFGDFAPKSGAGRAFFVVWAICAVPLMTAIISTLGDTLYAMADELDLSIIQLSGTVIEWPAKLYLRARDYFFSTESSAPSSSETNPMEEMGSTSTLPKLSERNISDRRTEAVSSNASSSEDDLLAQKLKEYLEVVQWLRQLSHRKPTEKLSFNDWMRMFSAISDDTNNYVEDPKFWLSSASPLRFPFHEPQYITQALLNKLETDLAHLLEERSKQGETNDNANSG</sequence>
<feature type="transmembrane region" description="Helical" evidence="10">
    <location>
        <begin position="157"/>
        <end position="179"/>
    </location>
</feature>
<dbReference type="AlphaFoldDB" id="A0A1G4IQ80"/>
<feature type="transmembrane region" description="Helical" evidence="10">
    <location>
        <begin position="89"/>
        <end position="110"/>
    </location>
</feature>
<evidence type="ECO:0000256" key="3">
    <source>
        <dbReference type="ARBA" id="ARBA00022692"/>
    </source>
</evidence>
<protein>
    <submittedName>
        <fullName evidence="12">LAME_0A05534g1_1</fullName>
    </submittedName>
</protein>
<dbReference type="GO" id="GO:0015271">
    <property type="term" value="F:outward rectifier potassium channel activity"/>
    <property type="evidence" value="ECO:0007669"/>
    <property type="project" value="TreeGrafter"/>
</dbReference>
<evidence type="ECO:0000256" key="1">
    <source>
        <dbReference type="ARBA" id="ARBA00004141"/>
    </source>
</evidence>
<proteinExistence type="inferred from homology"/>
<feature type="domain" description="Potassium channel" evidence="11">
    <location>
        <begin position="340"/>
        <end position="411"/>
    </location>
</feature>
<keyword evidence="7 8" id="KW-0407">Ion channel</keyword>
<dbReference type="OrthoDB" id="297496at2759"/>
<feature type="transmembrane region" description="Helical" evidence="10">
    <location>
        <begin position="122"/>
        <end position="145"/>
    </location>
</feature>
<evidence type="ECO:0000256" key="2">
    <source>
        <dbReference type="ARBA" id="ARBA00022448"/>
    </source>
</evidence>
<reference evidence="13" key="1">
    <citation type="submission" date="2016-03" db="EMBL/GenBank/DDBJ databases">
        <authorList>
            <person name="Devillers Hugo."/>
        </authorList>
    </citation>
    <scope>NUCLEOTIDE SEQUENCE [LARGE SCALE GENOMIC DNA]</scope>
</reference>
<evidence type="ECO:0000256" key="7">
    <source>
        <dbReference type="ARBA" id="ARBA00023303"/>
    </source>
</evidence>
<comment type="similarity">
    <text evidence="8">Belongs to the two pore domain potassium channel (TC 1.A.1.8) family.</text>
</comment>
<dbReference type="PANTHER" id="PTHR11003">
    <property type="entry name" value="POTASSIUM CHANNEL, SUBFAMILY K"/>
    <property type="match status" value="1"/>
</dbReference>
<accession>A0A1G4IQ80</accession>
<feature type="transmembrane region" description="Helical" evidence="10">
    <location>
        <begin position="41"/>
        <end position="68"/>
    </location>
</feature>
<keyword evidence="3 8" id="KW-0812">Transmembrane</keyword>
<keyword evidence="4 10" id="KW-1133">Transmembrane helix</keyword>
<evidence type="ECO:0000313" key="13">
    <source>
        <dbReference type="Proteomes" id="UP000191144"/>
    </source>
</evidence>
<dbReference type="PANTHER" id="PTHR11003:SF342">
    <property type="entry name" value="OUTWARD-RECTIFIER POTASSIUM CHANNEL TOK1"/>
    <property type="match status" value="1"/>
</dbReference>
<organism evidence="12 13">
    <name type="scientific">Lachancea meyersii CBS 8951</name>
    <dbReference type="NCBI Taxonomy" id="1266667"/>
    <lineage>
        <taxon>Eukaryota</taxon>
        <taxon>Fungi</taxon>
        <taxon>Dikarya</taxon>
        <taxon>Ascomycota</taxon>
        <taxon>Saccharomycotina</taxon>
        <taxon>Saccharomycetes</taxon>
        <taxon>Saccharomycetales</taxon>
        <taxon>Saccharomycetaceae</taxon>
        <taxon>Lachancea</taxon>
    </lineage>
</organism>
<dbReference type="InterPro" id="IPR003280">
    <property type="entry name" value="2pore_dom_K_chnl"/>
</dbReference>
<feature type="transmembrane region" description="Helical" evidence="10">
    <location>
        <begin position="387"/>
        <end position="408"/>
    </location>
</feature>
<keyword evidence="2 8" id="KW-0813">Transport</keyword>
<gene>
    <name evidence="12" type="ORF">LAME_0A05534G</name>
</gene>
<dbReference type="GO" id="GO:0030322">
    <property type="term" value="P:stabilization of membrane potential"/>
    <property type="evidence" value="ECO:0007669"/>
    <property type="project" value="TreeGrafter"/>
</dbReference>
<feature type="transmembrane region" description="Helical" evidence="10">
    <location>
        <begin position="253"/>
        <end position="272"/>
    </location>
</feature>
<feature type="transmembrane region" description="Helical" evidence="10">
    <location>
        <begin position="228"/>
        <end position="247"/>
    </location>
</feature>
<evidence type="ECO:0000256" key="9">
    <source>
        <dbReference type="SAM" id="MobiDB-lite"/>
    </source>
</evidence>
<name>A0A1G4IQ80_9SACH</name>
<dbReference type="EMBL" id="LT598483">
    <property type="protein sequence ID" value="SCU78726.1"/>
    <property type="molecule type" value="Genomic_DNA"/>
</dbReference>
<feature type="transmembrane region" description="Helical" evidence="10">
    <location>
        <begin position="359"/>
        <end position="380"/>
    </location>
</feature>
<dbReference type="GO" id="GO:0022841">
    <property type="term" value="F:potassium ion leak channel activity"/>
    <property type="evidence" value="ECO:0007669"/>
    <property type="project" value="TreeGrafter"/>
</dbReference>
<evidence type="ECO:0000256" key="5">
    <source>
        <dbReference type="ARBA" id="ARBA00023065"/>
    </source>
</evidence>
<feature type="region of interest" description="Disordered" evidence="9">
    <location>
        <begin position="449"/>
        <end position="473"/>
    </location>
</feature>
<evidence type="ECO:0000313" key="12">
    <source>
        <dbReference type="EMBL" id="SCU78726.1"/>
    </source>
</evidence>
<dbReference type="PRINTS" id="PR01333">
    <property type="entry name" value="2POREKCHANEL"/>
</dbReference>
<evidence type="ECO:0000256" key="10">
    <source>
        <dbReference type="SAM" id="Phobius"/>
    </source>
</evidence>
<feature type="transmembrane region" description="Helical" evidence="10">
    <location>
        <begin position="199"/>
        <end position="221"/>
    </location>
</feature>
<evidence type="ECO:0000256" key="8">
    <source>
        <dbReference type="RuleBase" id="RU003857"/>
    </source>
</evidence>
<feature type="transmembrane region" description="Helical" evidence="10">
    <location>
        <begin position="331"/>
        <end position="353"/>
    </location>
</feature>
<dbReference type="GO" id="GO:0005886">
    <property type="term" value="C:plasma membrane"/>
    <property type="evidence" value="ECO:0007669"/>
    <property type="project" value="TreeGrafter"/>
</dbReference>
<keyword evidence="6 10" id="KW-0472">Membrane</keyword>
<dbReference type="SUPFAM" id="SSF81324">
    <property type="entry name" value="Voltage-gated potassium channels"/>
    <property type="match status" value="2"/>
</dbReference>
<feature type="domain" description="Potassium channel" evidence="11">
    <location>
        <begin position="205"/>
        <end position="277"/>
    </location>
</feature>
<dbReference type="InterPro" id="IPR013099">
    <property type="entry name" value="K_chnl_dom"/>
</dbReference>
<evidence type="ECO:0000259" key="11">
    <source>
        <dbReference type="Pfam" id="PF07885"/>
    </source>
</evidence>
<keyword evidence="5 8" id="KW-0406">Ion transport</keyword>
<dbReference type="Gene3D" id="1.10.287.70">
    <property type="match status" value="2"/>
</dbReference>